<evidence type="ECO:0000256" key="3">
    <source>
        <dbReference type="ARBA" id="ARBA00023163"/>
    </source>
</evidence>
<dbReference type="SUPFAM" id="SSF53822">
    <property type="entry name" value="Periplasmic binding protein-like I"/>
    <property type="match status" value="1"/>
</dbReference>
<keyword evidence="3" id="KW-0804">Transcription</keyword>
<dbReference type="SUPFAM" id="SSF46785">
    <property type="entry name" value="Winged helix' DNA-binding domain"/>
    <property type="match status" value="1"/>
</dbReference>
<gene>
    <name evidence="5" type="ORF">EHS13_06600</name>
</gene>
<dbReference type="GO" id="GO:0003700">
    <property type="term" value="F:DNA-binding transcription factor activity"/>
    <property type="evidence" value="ECO:0007669"/>
    <property type="project" value="InterPro"/>
</dbReference>
<protein>
    <submittedName>
        <fullName evidence="5">GntR family transcriptional regulator</fullName>
    </submittedName>
</protein>
<dbReference type="SMART" id="SM00345">
    <property type="entry name" value="HTH_GNTR"/>
    <property type="match status" value="1"/>
</dbReference>
<dbReference type="Gene3D" id="1.10.10.10">
    <property type="entry name" value="Winged helix-like DNA-binding domain superfamily/Winged helix DNA-binding domain"/>
    <property type="match status" value="1"/>
</dbReference>
<dbReference type="Gene3D" id="3.40.50.2300">
    <property type="match status" value="2"/>
</dbReference>
<evidence type="ECO:0000256" key="1">
    <source>
        <dbReference type="ARBA" id="ARBA00023015"/>
    </source>
</evidence>
<dbReference type="Pfam" id="PF13377">
    <property type="entry name" value="Peripla_BP_3"/>
    <property type="match status" value="1"/>
</dbReference>
<dbReference type="CDD" id="cd07377">
    <property type="entry name" value="WHTH_GntR"/>
    <property type="match status" value="1"/>
</dbReference>
<keyword evidence="1" id="KW-0805">Transcription regulation</keyword>
<reference evidence="6" key="1">
    <citation type="submission" date="2018-11" db="EMBL/GenBank/DDBJ databases">
        <title>Complete genome sequence of Paenibacillus sp. ML311-T8.</title>
        <authorList>
            <person name="Nam Y.-D."/>
            <person name="Kang J."/>
            <person name="Chung W.-H."/>
            <person name="Park Y.S."/>
        </authorList>
    </citation>
    <scope>NUCLEOTIDE SEQUENCE [LARGE SCALE GENOMIC DNA]</scope>
    <source>
        <strain evidence="6">ML311-T8</strain>
    </source>
</reference>
<dbReference type="EMBL" id="CP034235">
    <property type="protein sequence ID" value="QGQ94578.1"/>
    <property type="molecule type" value="Genomic_DNA"/>
</dbReference>
<dbReference type="PANTHER" id="PTHR30146">
    <property type="entry name" value="LACI-RELATED TRANSCRIPTIONAL REPRESSOR"/>
    <property type="match status" value="1"/>
</dbReference>
<evidence type="ECO:0000313" key="5">
    <source>
        <dbReference type="EMBL" id="QGQ94578.1"/>
    </source>
</evidence>
<dbReference type="AlphaFoldDB" id="A0A6B8RGQ2"/>
<keyword evidence="6" id="KW-1185">Reference proteome</keyword>
<organism evidence="5 6">
    <name type="scientific">Paenibacillus psychroresistens</name>
    <dbReference type="NCBI Taxonomy" id="1778678"/>
    <lineage>
        <taxon>Bacteria</taxon>
        <taxon>Bacillati</taxon>
        <taxon>Bacillota</taxon>
        <taxon>Bacilli</taxon>
        <taxon>Bacillales</taxon>
        <taxon>Paenibacillaceae</taxon>
        <taxon>Paenibacillus</taxon>
    </lineage>
</organism>
<accession>A0A6B8RGQ2</accession>
<dbReference type="OrthoDB" id="9813468at2"/>
<sequence>MSLAPKKPIYKQIIDDFKHRISTGELKPNDPIPSQTELALIYKTSEMTMRKALAFLVEEDLIIRIRKKGSFIKAASRMIESDANSLALTKIYFVHHNILSRLLNDGFYLAMLSGIAEVCTKHQIEFAIYNIGDNLQLPDDLDAGYILFGLFDEKRAEFMSIVTQWKLEKRKMLTIQFYFPHLEIPYIAGDNLAGGYLATQHLLDLGHTHIGIIVSGKSQMEIYSDFSFRLQGYRLALSNHNIAFDPDLVIVKDCSEETEVSGYEGFNELMELAEPPSAVFAASDYKAIGAIQAANHRGLKVPSDISIIGYDGQPIGQWTSPRLTTVDQNTFQFGKQAAEMLLYGDTKLGNSEAQVSPHLIIRESTQKFGESK</sequence>
<dbReference type="GO" id="GO:0000976">
    <property type="term" value="F:transcription cis-regulatory region binding"/>
    <property type="evidence" value="ECO:0007669"/>
    <property type="project" value="TreeGrafter"/>
</dbReference>
<evidence type="ECO:0000259" key="4">
    <source>
        <dbReference type="PROSITE" id="PS50949"/>
    </source>
</evidence>
<dbReference type="InterPro" id="IPR036390">
    <property type="entry name" value="WH_DNA-bd_sf"/>
</dbReference>
<dbReference type="CDD" id="cd06267">
    <property type="entry name" value="PBP1_LacI_sugar_binding-like"/>
    <property type="match status" value="1"/>
</dbReference>
<keyword evidence="2" id="KW-0238">DNA-binding</keyword>
<evidence type="ECO:0000313" key="6">
    <source>
        <dbReference type="Proteomes" id="UP000426246"/>
    </source>
</evidence>
<dbReference type="Proteomes" id="UP000426246">
    <property type="component" value="Chromosome"/>
</dbReference>
<dbReference type="InterPro" id="IPR028082">
    <property type="entry name" value="Peripla_BP_I"/>
</dbReference>
<dbReference type="InterPro" id="IPR036388">
    <property type="entry name" value="WH-like_DNA-bd_sf"/>
</dbReference>
<feature type="domain" description="HTH gntR-type" evidence="4">
    <location>
        <begin position="7"/>
        <end position="75"/>
    </location>
</feature>
<dbReference type="PANTHER" id="PTHR30146:SF109">
    <property type="entry name" value="HTH-TYPE TRANSCRIPTIONAL REGULATOR GALS"/>
    <property type="match status" value="1"/>
</dbReference>
<dbReference type="KEGG" id="ppsc:EHS13_06600"/>
<dbReference type="PROSITE" id="PS50949">
    <property type="entry name" value="HTH_GNTR"/>
    <property type="match status" value="1"/>
</dbReference>
<name>A0A6B8RGQ2_9BACL</name>
<dbReference type="RefSeq" id="WP_155699585.1">
    <property type="nucleotide sequence ID" value="NZ_CP034235.1"/>
</dbReference>
<proteinExistence type="predicted"/>
<dbReference type="InterPro" id="IPR000524">
    <property type="entry name" value="Tscrpt_reg_HTH_GntR"/>
</dbReference>
<dbReference type="Pfam" id="PF00392">
    <property type="entry name" value="GntR"/>
    <property type="match status" value="1"/>
</dbReference>
<dbReference type="InterPro" id="IPR046335">
    <property type="entry name" value="LacI/GalR-like_sensor"/>
</dbReference>
<evidence type="ECO:0000256" key="2">
    <source>
        <dbReference type="ARBA" id="ARBA00023125"/>
    </source>
</evidence>